<keyword evidence="2" id="KW-1185">Reference proteome</keyword>
<dbReference type="EMBL" id="JAEDAM010000063">
    <property type="protein sequence ID" value="MBS8122270.1"/>
    <property type="molecule type" value="Genomic_DNA"/>
</dbReference>
<evidence type="ECO:0000313" key="1">
    <source>
        <dbReference type="EMBL" id="MBS8122270.1"/>
    </source>
</evidence>
<evidence type="ECO:0000313" key="2">
    <source>
        <dbReference type="Proteomes" id="UP000680365"/>
    </source>
</evidence>
<reference evidence="1 2" key="1">
    <citation type="journal article" date="2021" name="Nat. Commun.">
        <title>Reductive evolution and unique predatory mode in the CPR bacterium Vampirococcus lugosii.</title>
        <authorList>
            <person name="Moreira D."/>
            <person name="Zivanovic Y."/>
            <person name="Lopez-Archilla A.I."/>
            <person name="Iniesto M."/>
            <person name="Lopez-Garcia P."/>
        </authorList>
    </citation>
    <scope>NUCLEOTIDE SEQUENCE [LARGE SCALE GENOMIC DNA]</scope>
    <source>
        <strain evidence="1">Chiprana</strain>
    </source>
</reference>
<protein>
    <submittedName>
        <fullName evidence="1">Uncharacterized protein</fullName>
    </submittedName>
</protein>
<accession>A0ABS5QM39</accession>
<name>A0ABS5QM39_9BACT</name>
<sequence>MLKYIVLKFPDGKTRKFFIHKEGGAYPKLIVYEKKFFRNKRVGQCKDKKNIPKLIAMKYATQ</sequence>
<dbReference type="Proteomes" id="UP000680365">
    <property type="component" value="Unassembled WGS sequence"/>
</dbReference>
<comment type="caution">
    <text evidence="1">The sequence shown here is derived from an EMBL/GenBank/DDBJ whole genome shotgun (WGS) entry which is preliminary data.</text>
</comment>
<organism evidence="1 2">
    <name type="scientific">Candidatus Vampirococcus lugosii</name>
    <dbReference type="NCBI Taxonomy" id="2789015"/>
    <lineage>
        <taxon>Bacteria</taxon>
        <taxon>Candidatus Absconditibacteriota</taxon>
        <taxon>Vampirococcus</taxon>
    </lineage>
</organism>
<proteinExistence type="predicted"/>
<gene>
    <name evidence="1" type="ORF">VAMP_237n65</name>
</gene>